<evidence type="ECO:0000259" key="1">
    <source>
        <dbReference type="PROSITE" id="PS50181"/>
    </source>
</evidence>
<dbReference type="NCBIfam" id="TIGR01640">
    <property type="entry name" value="F_box_assoc_1"/>
    <property type="match status" value="1"/>
</dbReference>
<dbReference type="SUPFAM" id="SSF81383">
    <property type="entry name" value="F-box domain"/>
    <property type="match status" value="1"/>
</dbReference>
<dbReference type="InterPro" id="IPR017451">
    <property type="entry name" value="F-box-assoc_interact_dom"/>
</dbReference>
<protein>
    <submittedName>
        <fullName evidence="2">SLF-like-5 protein</fullName>
    </submittedName>
</protein>
<dbReference type="EMBL" id="MH899927">
    <property type="protein sequence ID" value="QCF41903.1"/>
    <property type="molecule type" value="mRNA"/>
</dbReference>
<reference evidence="2" key="1">
    <citation type="submission" date="2018-09" db="EMBL/GenBank/DDBJ databases">
        <title>Unpuplished.</title>
        <authorList>
            <person name="Guo H."/>
        </authorList>
    </citation>
    <scope>NUCLEOTIDE SEQUENCE</scope>
</reference>
<name>A0A4D6Q7C2_NICAT</name>
<dbReference type="InterPro" id="IPR001810">
    <property type="entry name" value="F-box_dom"/>
</dbReference>
<proteinExistence type="evidence at transcript level"/>
<dbReference type="AlphaFoldDB" id="A0A4D6Q7C2"/>
<dbReference type="SMART" id="SM00256">
    <property type="entry name" value="FBOX"/>
    <property type="match status" value="1"/>
</dbReference>
<evidence type="ECO:0000313" key="2">
    <source>
        <dbReference type="EMBL" id="QCF41903.1"/>
    </source>
</evidence>
<dbReference type="Pfam" id="PF07734">
    <property type="entry name" value="FBA_1"/>
    <property type="match status" value="1"/>
</dbReference>
<dbReference type="PANTHER" id="PTHR31672">
    <property type="entry name" value="BNACNNG10540D PROTEIN"/>
    <property type="match status" value="1"/>
</dbReference>
<dbReference type="PANTHER" id="PTHR31672:SF13">
    <property type="entry name" value="F-BOX PROTEIN CPR30-LIKE"/>
    <property type="match status" value="1"/>
</dbReference>
<sequence length="351" mass="40701">MIPKMADGISKVLPEDVMMFILIRLNVKSLIRLKCVSKTLYTLVQSSMFINFHLKRATTAKDEFILLKRSFQEKPNKFKSILSFLFGVNDHIDLRPTSPDQDVPYLTTTNSCIFHQILGPCRGLIVLTDSESIVVRISQVIGDPPFNDYNVREWRVEVYDMITDSWRDLDHVDQQLPNLCWYPCSEMFYKGAVHWFATNDTVLILCFDLSTEIFRNMKMPDTCDFFDGKCYGLVVLDESLTLICYPNPGSVPKQGKELTDIWIMKEYGVNESWVKKYTIRPLPIESPLAIWRDHLLFLQSKSGLLITYDLHSEEVKEFNLQGFPKRLRIAIYKESLTPIPNGSELRSQFQN</sequence>
<organism evidence="2">
    <name type="scientific">Nicotiana attenuata</name>
    <name type="common">Coyote tobacco</name>
    <dbReference type="NCBI Taxonomy" id="49451"/>
    <lineage>
        <taxon>Eukaryota</taxon>
        <taxon>Viridiplantae</taxon>
        <taxon>Streptophyta</taxon>
        <taxon>Embryophyta</taxon>
        <taxon>Tracheophyta</taxon>
        <taxon>Spermatophyta</taxon>
        <taxon>Magnoliopsida</taxon>
        <taxon>eudicotyledons</taxon>
        <taxon>Gunneridae</taxon>
        <taxon>Pentapetalae</taxon>
        <taxon>asterids</taxon>
        <taxon>lamiids</taxon>
        <taxon>Solanales</taxon>
        <taxon>Solanaceae</taxon>
        <taxon>Nicotianoideae</taxon>
        <taxon>Nicotianeae</taxon>
        <taxon>Nicotiana</taxon>
    </lineage>
</organism>
<accession>A0A4D6Q7C2</accession>
<dbReference type="Gene3D" id="1.20.1280.50">
    <property type="match status" value="1"/>
</dbReference>
<dbReference type="InterPro" id="IPR050796">
    <property type="entry name" value="SCF_F-box_component"/>
</dbReference>
<feature type="domain" description="F-box" evidence="1">
    <location>
        <begin position="13"/>
        <end position="52"/>
    </location>
</feature>
<dbReference type="InterPro" id="IPR036047">
    <property type="entry name" value="F-box-like_dom_sf"/>
</dbReference>
<dbReference type="InterPro" id="IPR006527">
    <property type="entry name" value="F-box-assoc_dom_typ1"/>
</dbReference>
<dbReference type="Pfam" id="PF00646">
    <property type="entry name" value="F-box"/>
    <property type="match status" value="1"/>
</dbReference>
<dbReference type="PROSITE" id="PS50181">
    <property type="entry name" value="FBOX"/>
    <property type="match status" value="1"/>
</dbReference>